<feature type="domain" description="GON" evidence="15">
    <location>
        <begin position="1965"/>
        <end position="2199"/>
    </location>
</feature>
<dbReference type="Gene3D" id="2.20.100.10">
    <property type="entry name" value="Thrombospondin type-1 (TSP1) repeat"/>
    <property type="match status" value="2"/>
</dbReference>
<dbReference type="FunFam" id="2.20.100.10:FF:000001">
    <property type="entry name" value="semaphorin-5A isoform X1"/>
    <property type="match status" value="1"/>
</dbReference>
<dbReference type="GO" id="GO:0007229">
    <property type="term" value="P:integrin-mediated signaling pathway"/>
    <property type="evidence" value="ECO:0007669"/>
    <property type="project" value="UniProtKB-KW"/>
</dbReference>
<feature type="disulfide bond" evidence="12">
    <location>
        <begin position="671"/>
        <end position="695"/>
    </location>
</feature>
<feature type="binding site" evidence="11">
    <location>
        <position position="488"/>
    </location>
    <ligand>
        <name>Ca(2+)</name>
        <dbReference type="ChEBI" id="CHEBI:29108"/>
        <label>1</label>
    </ligand>
</feature>
<dbReference type="SUPFAM" id="SSF55486">
    <property type="entry name" value="Metalloproteases ('zincins'), catalytic domain"/>
    <property type="match status" value="1"/>
</dbReference>
<evidence type="ECO:0000256" key="2">
    <source>
        <dbReference type="ARBA" id="ARBA00022525"/>
    </source>
</evidence>
<keyword evidence="11" id="KW-0106">Calcium</keyword>
<evidence type="ECO:0000259" key="15">
    <source>
        <dbReference type="PROSITE" id="PS51046"/>
    </source>
</evidence>
<dbReference type="PANTHER" id="PTHR13723:SF281">
    <property type="entry name" value="PAPILIN"/>
    <property type="match status" value="1"/>
</dbReference>
<feature type="binding site" evidence="11 13">
    <location>
        <position position="534"/>
    </location>
    <ligand>
        <name>Zn(2+)</name>
        <dbReference type="ChEBI" id="CHEBI:29105"/>
        <note>catalytic</note>
    </ligand>
</feature>
<keyword evidence="3" id="KW-0645">Protease</keyword>
<gene>
    <name evidence="16" type="ORF">D915_001571</name>
</gene>
<evidence type="ECO:0000256" key="13">
    <source>
        <dbReference type="PROSITE-ProRule" id="PRU00276"/>
    </source>
</evidence>
<dbReference type="GO" id="GO:0030198">
    <property type="term" value="P:extracellular matrix organization"/>
    <property type="evidence" value="ECO:0007669"/>
    <property type="project" value="InterPro"/>
</dbReference>
<feature type="binding site" evidence="11 13">
    <location>
        <position position="544"/>
    </location>
    <ligand>
        <name>Zn(2+)</name>
        <dbReference type="ChEBI" id="CHEBI:29105"/>
        <note>catalytic</note>
    </ligand>
</feature>
<keyword evidence="8 12" id="KW-1015">Disulfide bond</keyword>
<evidence type="ECO:0000256" key="4">
    <source>
        <dbReference type="ARBA" id="ARBA00022723"/>
    </source>
</evidence>
<feature type="disulfide bond" evidence="12">
    <location>
        <begin position="754"/>
        <end position="792"/>
    </location>
</feature>
<keyword evidence="9" id="KW-0325">Glycoprotein</keyword>
<comment type="subcellular location">
    <subcellularLocation>
        <location evidence="1">Secreted</location>
    </subcellularLocation>
</comment>
<sequence length="2210" mass="247715">MHSGLAYCTRSSGMTLCRAVPSIIPENSLTMIWMVLSTVGSAVVGELLPSSSCLTFSFSTTFTSQCTPASYSPNTDHSRFASSCATNLNSSSDYYSTEFMHANGITLASNRTWRSGHQKLFAPRAEVGSEANPCKTGDLNRLVSAVTLTTDVHPLFPRLQARRFDQPKARCRTCNSHRNLSESKQCGWDSSARFNSVLSMESVKMCSGINSSFIVRRTGGPRKRDRHWNSAVDRVDRNFKVPQISIRAINLKSLTFKTTIEGKNESNRQNIMMLTSKYAQRRNHHSVSKNDLSKYPVASLLRNAKPLHILPDPTGIEFNPAETKHLSLLDSSQTIRMDQKSLTLMESPEIGTPSSIVSSIFDRSHSIESVDRDDANDTTEKRYPVLSFQYVEPHTIELLVVVTERMAQRFGRLINEYLLSLLTTVSSLLRHPSLKTSLQLKIVDIMQLERNYAIRHNLDDWSYSKQEQVMSRFCRWVNRLRRPDFNWDSAILLNIGHFKSTALGVAHYRSMCNMESSCLAVLDRGFGTGYIIAHELGHQLGAKHDFEQNSDCEMADQTPSNEFMDNTGQEFGTNHGISVDDLSQSTHYWQPKESTDAVRRDTIMSGTLYFDNFPLRWSACSRQAIHVFLETNGASCLRREDMPSALHTADWLAKRSRDDLPGSMFSLDQQCQFVLKVYATRFCGQMLPACRQLYCQDAENGACLPMEAAWAEGSECGENKWCIQGQCVSTSQKPVRVNGNWGEWGPWSACSRSCGGGVRFSERECNNPEPAHGGDFCQGTRTRMRSCAIHPCKQPINIRQELCDVIGHRYGRQLGAYLPKLGEASACSLTCLDSGQAVHHAIKLPDGTPCYSQRDDICIKGHCWETGCDGVLGSSQRFDQCRVCGGDNSTCMKIKGVYKGESVNSLGIQTRGLINALRIPSGVTNAFVRKVSPRTTPYSSDSYDDYMLLIFEELTTQIRRGETREPFVGAELYYSGTRRAEEIVSITGRLRKDVNIMIKLENTETTRPPPTVEYHYFVDKSQLNSPLYFIAEEEALLASELANRRAGRSHSTVTTVDMPVHQSSSPMTRSGTPKSKEVRTDKPRVYFVWRISELPSGCRTCAGNSTSYAECYPMVHDAAERQKFSDYDFYRPVADYLCANLPRPPPVVRRCADFCGVRWTAKPAPSSTDESSGRRTHGACSARCGMGQQAAIHICEEYIVPAEEPDKTKGIWRPAQLGERACVKAGLGATSKQPSFVSCEGTCEPVFWIATNWTKCSANCGQGERFRQIRCQDKSGRDWPLMECIQSAESPAHMEAITGIISAQEAQISLAKFAANGQHTVGQISMNLRLDVSEQCFAFNNECASQLQWSSSLWSECEPLNDEMRSVCRSIEQADSRKRITVVGMRQRQVSCQYSGSKLPGTLQAFSITRSLDTTDTWPIQPELCRKASLMGVIQPEPSSRQVCPRPICYRWGTAHLSKCSVTCGKGVRSATVPCERVTVDSSTVLHRDSPPEQSIAPWVEQVSLAECHQRLGYTPRIFISEDSQSIFVETVERPLQGSRLKQLMDLNLDHPIQLECLMERCSSTIPVWHTTAWSKCSVPCGTGIRRRQAICMLETQEQNLDSRPSNENAATGRLEAFATVVTVSRLKAEIADQELCHKHNLPKPIEEEACFEGPCPKWMPEDWGPCEGTCEYGIQQRKLRCVLDVLPSRGHPMSGHPQEDPSQTLLFSASQGRHRVRLHRSVQYMDVDVERCHTVGPQPVTKRLCLLSDGCPYWYRGDWSSCSVSCGIGVRGRQVECRFPNGTKYHASNVGLSRFHGEPSQYPVDRFERAIDELTQVIENRSPTTFCTLPKPVDSSSCKTRPCTQNQPFWWSLMVSECGSETCEVGRRQRVIRCLSSTLGPIDESSCRYLERPSNWIPCVPFRCKQFEWRAERWNPCPRECGPRMRYRRVHCVDHLGEEYSDSLCPAHLKPDNWRVCPDLCTSLPKNCLEVKQRYPGALDGVHQILLGHVQIPVHCADMETANPSEYIILARVNYARTAAFMQPTSTSNHCPYDVQSFTHQASRKGKSGSSSLLDTTAEEIRRQLTTKEVSAANCPDCPFVPNLASATYYQKVRLDVNTMSVDIHDMRFAYTVGSSPVPFATAKDCFGSTLCPQGRFHIDLRGTGLRVSTKTHWEGSNDHVASHIHRSESRQVIVGRCGGKCVGCWPRPRLYLEVHESEAKSLKAIGVH</sequence>
<feature type="disulfide bond" evidence="12">
    <location>
        <begin position="683"/>
        <end position="703"/>
    </location>
</feature>
<evidence type="ECO:0000256" key="11">
    <source>
        <dbReference type="PIRSR" id="PIRSR613273-2"/>
    </source>
</evidence>
<dbReference type="InterPro" id="IPR013273">
    <property type="entry name" value="ADAMTS/ADAMTS-like"/>
</dbReference>
<keyword evidence="2" id="KW-0964">Secreted</keyword>
<dbReference type="Gene3D" id="3.40.1620.60">
    <property type="match status" value="1"/>
</dbReference>
<keyword evidence="7 16" id="KW-0482">Metalloprotease</keyword>
<dbReference type="GO" id="GO:0006508">
    <property type="term" value="P:proteolysis"/>
    <property type="evidence" value="ECO:0007669"/>
    <property type="project" value="UniProtKB-KW"/>
</dbReference>
<feature type="domain" description="Peptidase M12B" evidence="14">
    <location>
        <begin position="394"/>
        <end position="641"/>
    </location>
</feature>
<dbReference type="InterPro" id="IPR000884">
    <property type="entry name" value="TSP1_rpt"/>
</dbReference>
<evidence type="ECO:0000259" key="14">
    <source>
        <dbReference type="PROSITE" id="PS50215"/>
    </source>
</evidence>
<evidence type="ECO:0000256" key="8">
    <source>
        <dbReference type="ARBA" id="ARBA00023157"/>
    </source>
</evidence>
<feature type="disulfide bond" evidence="12">
    <location>
        <begin position="552"/>
        <end position="620"/>
    </location>
</feature>
<dbReference type="PROSITE" id="PS50092">
    <property type="entry name" value="TSP1"/>
    <property type="match status" value="4"/>
</dbReference>
<dbReference type="InterPro" id="IPR050439">
    <property type="entry name" value="ADAMTS_ADAMTS-like"/>
</dbReference>
<feature type="binding site" evidence="11">
    <location>
        <position position="636"/>
    </location>
    <ligand>
        <name>Ca(2+)</name>
        <dbReference type="ChEBI" id="CHEBI:29108"/>
        <label>1</label>
    </ligand>
</feature>
<dbReference type="InterPro" id="IPR041645">
    <property type="entry name" value="ADAMTS_CR_2"/>
</dbReference>
<organism evidence="16 17">
    <name type="scientific">Fasciola hepatica</name>
    <name type="common">Liver fluke</name>
    <dbReference type="NCBI Taxonomy" id="6192"/>
    <lineage>
        <taxon>Eukaryota</taxon>
        <taxon>Metazoa</taxon>
        <taxon>Spiralia</taxon>
        <taxon>Lophotrochozoa</taxon>
        <taxon>Platyhelminthes</taxon>
        <taxon>Trematoda</taxon>
        <taxon>Digenea</taxon>
        <taxon>Plagiorchiida</taxon>
        <taxon>Echinostomata</taxon>
        <taxon>Echinostomatoidea</taxon>
        <taxon>Fasciolidae</taxon>
        <taxon>Fasciola</taxon>
    </lineage>
</organism>
<evidence type="ECO:0000256" key="5">
    <source>
        <dbReference type="ARBA" id="ARBA00022801"/>
    </source>
</evidence>
<comment type="caution">
    <text evidence="13">Lacks conserved residue(s) required for the propagation of feature annotation.</text>
</comment>
<feature type="disulfide bond" evidence="12">
    <location>
        <begin position="690"/>
        <end position="722"/>
    </location>
</feature>
<dbReference type="Pfam" id="PF13688">
    <property type="entry name" value="Reprolysin_5"/>
    <property type="match status" value="1"/>
</dbReference>
<feature type="binding site" evidence="11 13">
    <location>
        <position position="538"/>
    </location>
    <ligand>
        <name>Zn(2+)</name>
        <dbReference type="ChEBI" id="CHEBI:29105"/>
        <note>catalytic</note>
    </ligand>
</feature>
<feature type="disulfide bond" evidence="12">
    <location>
        <begin position="750"/>
        <end position="787"/>
    </location>
</feature>
<keyword evidence="17" id="KW-1185">Reference proteome</keyword>
<reference evidence="16" key="1">
    <citation type="submission" date="2019-03" db="EMBL/GenBank/DDBJ databases">
        <title>Improved annotation for the trematode Fasciola hepatica.</title>
        <authorList>
            <person name="Choi Y.-J."/>
            <person name="Martin J."/>
            <person name="Mitreva M."/>
        </authorList>
    </citation>
    <scope>NUCLEOTIDE SEQUENCE [LARGE SCALE GENOMIC DNA]</scope>
</reference>
<accession>A0A4E0RLR3</accession>
<comment type="caution">
    <text evidence="16">The sequence shown here is derived from an EMBL/GenBank/DDBJ whole genome shotgun (WGS) entry which is preliminary data.</text>
</comment>
<dbReference type="InterPro" id="IPR001590">
    <property type="entry name" value="Peptidase_M12B"/>
</dbReference>
<keyword evidence="6 11" id="KW-0862">Zinc</keyword>
<dbReference type="Gene3D" id="2.60.120.830">
    <property type="match status" value="1"/>
</dbReference>
<dbReference type="Gene3D" id="3.40.390.10">
    <property type="entry name" value="Collagenase (Catalytic Domain)"/>
    <property type="match status" value="1"/>
</dbReference>
<dbReference type="PANTHER" id="PTHR13723">
    <property type="entry name" value="ADAMTS A DISINTEGRIN AND METALLOPROTEASE WITH THROMBOSPONDIN MOTIFS PROTEASE"/>
    <property type="match status" value="1"/>
</dbReference>
<feature type="disulfide bond" evidence="12">
    <location>
        <begin position="512"/>
        <end position="636"/>
    </location>
</feature>
<protein>
    <submittedName>
        <fullName evidence="16">A disintegrin and metalloproteinase with thrombospondin motifs 9</fullName>
    </submittedName>
</protein>
<dbReference type="Pfam" id="PF19236">
    <property type="entry name" value="ADAMTS_CR_3"/>
    <property type="match status" value="1"/>
</dbReference>
<dbReference type="SUPFAM" id="SSF82895">
    <property type="entry name" value="TSP-1 type 1 repeat"/>
    <property type="match status" value="6"/>
</dbReference>
<evidence type="ECO:0000256" key="7">
    <source>
        <dbReference type="ARBA" id="ARBA00023049"/>
    </source>
</evidence>
<dbReference type="GO" id="GO:0004222">
    <property type="term" value="F:metalloendopeptidase activity"/>
    <property type="evidence" value="ECO:0007669"/>
    <property type="project" value="InterPro"/>
</dbReference>
<dbReference type="Pfam" id="PF17771">
    <property type="entry name" value="ADAMTS_CR_2"/>
    <property type="match status" value="1"/>
</dbReference>
<evidence type="ECO:0000256" key="6">
    <source>
        <dbReference type="ARBA" id="ARBA00022833"/>
    </source>
</evidence>
<feature type="disulfide bond" evidence="12">
    <location>
        <begin position="765"/>
        <end position="777"/>
    </location>
</feature>
<evidence type="ECO:0000256" key="12">
    <source>
        <dbReference type="PIRSR" id="PIRSR613273-3"/>
    </source>
</evidence>
<dbReference type="InterPro" id="IPR036383">
    <property type="entry name" value="TSP1_rpt_sf"/>
</dbReference>
<evidence type="ECO:0000256" key="1">
    <source>
        <dbReference type="ARBA" id="ARBA00004613"/>
    </source>
</evidence>
<evidence type="ECO:0000256" key="3">
    <source>
        <dbReference type="ARBA" id="ARBA00022670"/>
    </source>
</evidence>
<dbReference type="Pfam" id="PF19030">
    <property type="entry name" value="TSP1_ADAMTS"/>
    <property type="match status" value="4"/>
</dbReference>
<comment type="cofactor">
    <cofactor evidence="11">
        <name>Zn(2+)</name>
        <dbReference type="ChEBI" id="CHEBI:29105"/>
    </cofactor>
    <text evidence="11">Binds 1 zinc ion per subunit.</text>
</comment>
<dbReference type="Proteomes" id="UP000230066">
    <property type="component" value="Unassembled WGS sequence"/>
</dbReference>
<keyword evidence="5" id="KW-0378">Hydrolase</keyword>
<dbReference type="InterPro" id="IPR012314">
    <property type="entry name" value="Pept_M12B_GON-ADAMTSs"/>
</dbReference>
<dbReference type="GO" id="GO:0008270">
    <property type="term" value="F:zinc ion binding"/>
    <property type="evidence" value="ECO:0007669"/>
    <property type="project" value="InterPro"/>
</dbReference>
<dbReference type="PROSITE" id="PS51046">
    <property type="entry name" value="GON"/>
    <property type="match status" value="1"/>
</dbReference>
<dbReference type="Pfam" id="PF08685">
    <property type="entry name" value="GON"/>
    <property type="match status" value="2"/>
</dbReference>
<dbReference type="PRINTS" id="PR01857">
    <property type="entry name" value="ADAMTSFAMILY"/>
</dbReference>
<dbReference type="SMART" id="SM00209">
    <property type="entry name" value="TSP1"/>
    <property type="match status" value="5"/>
</dbReference>
<feature type="binding site" evidence="11">
    <location>
        <position position="397"/>
    </location>
    <ligand>
        <name>Ca(2+)</name>
        <dbReference type="ChEBI" id="CHEBI:29108"/>
        <label>1</label>
    </ligand>
</feature>
<evidence type="ECO:0000313" key="17">
    <source>
        <dbReference type="Proteomes" id="UP000230066"/>
    </source>
</evidence>
<dbReference type="GO" id="GO:0005576">
    <property type="term" value="C:extracellular region"/>
    <property type="evidence" value="ECO:0007669"/>
    <property type="project" value="UniProtKB-SubCell"/>
</dbReference>
<feature type="binding site" evidence="11">
    <location>
        <position position="397"/>
    </location>
    <ligand>
        <name>Ca(2+)</name>
        <dbReference type="ChEBI" id="CHEBI:29108"/>
        <label>2</label>
    </ligand>
</feature>
<feature type="active site" evidence="10 13">
    <location>
        <position position="535"/>
    </location>
</feature>
<keyword evidence="4 11" id="KW-0479">Metal-binding</keyword>
<dbReference type="InterPro" id="IPR024079">
    <property type="entry name" value="MetalloPept_cat_dom_sf"/>
</dbReference>
<dbReference type="Pfam" id="PF00090">
    <property type="entry name" value="TSP_1"/>
    <property type="match status" value="3"/>
</dbReference>
<proteinExistence type="predicted"/>
<feature type="binding site" evidence="11">
    <location>
        <position position="641"/>
    </location>
    <ligand>
        <name>Ca(2+)</name>
        <dbReference type="ChEBI" id="CHEBI:29108"/>
        <label>1</label>
    </ligand>
</feature>
<name>A0A4E0RLR3_FASHE</name>
<feature type="disulfide bond" evidence="12">
    <location>
        <begin position="716"/>
        <end position="727"/>
    </location>
</feature>
<feature type="binding site" evidence="11">
    <location>
        <position position="641"/>
    </location>
    <ligand>
        <name>Ca(2+)</name>
        <dbReference type="ChEBI" id="CHEBI:29108"/>
        <label>2</label>
    </ligand>
</feature>
<dbReference type="InterPro" id="IPR045371">
    <property type="entry name" value="ADAMTS_CR_3"/>
</dbReference>
<feature type="disulfide bond" evidence="12">
    <location>
        <begin position="474"/>
        <end position="518"/>
    </location>
</feature>
<dbReference type="EMBL" id="JXXN02000376">
    <property type="protein sequence ID" value="THD27591.1"/>
    <property type="molecule type" value="Genomic_DNA"/>
</dbReference>
<evidence type="ECO:0000256" key="10">
    <source>
        <dbReference type="PIRSR" id="PIRSR613273-1"/>
    </source>
</evidence>
<dbReference type="PROSITE" id="PS50215">
    <property type="entry name" value="ADAM_MEPRO"/>
    <property type="match status" value="1"/>
</dbReference>
<evidence type="ECO:0000313" key="16">
    <source>
        <dbReference type="EMBL" id="THD27591.1"/>
    </source>
</evidence>
<evidence type="ECO:0000256" key="9">
    <source>
        <dbReference type="ARBA" id="ARBA00023180"/>
    </source>
</evidence>